<keyword evidence="1" id="KW-0812">Transmembrane</keyword>
<gene>
    <name evidence="2" type="ORF">SAMN04489866_103181</name>
</gene>
<feature type="transmembrane region" description="Helical" evidence="1">
    <location>
        <begin position="97"/>
        <end position="121"/>
    </location>
</feature>
<organism evidence="2 3">
    <name type="scientific">Peptococcus niger</name>
    <dbReference type="NCBI Taxonomy" id="2741"/>
    <lineage>
        <taxon>Bacteria</taxon>
        <taxon>Bacillati</taxon>
        <taxon>Bacillota</taxon>
        <taxon>Clostridia</taxon>
        <taxon>Eubacteriales</taxon>
        <taxon>Peptococcaceae</taxon>
        <taxon>Peptococcus</taxon>
    </lineage>
</organism>
<dbReference type="Proteomes" id="UP000198995">
    <property type="component" value="Unassembled WGS sequence"/>
</dbReference>
<dbReference type="STRING" id="2741.SAMN04489866_103181"/>
<evidence type="ECO:0000313" key="2">
    <source>
        <dbReference type="EMBL" id="SDD46601.1"/>
    </source>
</evidence>
<keyword evidence="3" id="KW-1185">Reference proteome</keyword>
<feature type="transmembrane region" description="Helical" evidence="1">
    <location>
        <begin position="44"/>
        <end position="64"/>
    </location>
</feature>
<evidence type="ECO:0000313" key="3">
    <source>
        <dbReference type="Proteomes" id="UP000198995"/>
    </source>
</evidence>
<accession>A0A1G6UZD1</accession>
<feature type="transmembrane region" description="Helical" evidence="1">
    <location>
        <begin position="12"/>
        <end position="32"/>
    </location>
</feature>
<protein>
    <submittedName>
        <fullName evidence="2">Uncharacterized protein</fullName>
    </submittedName>
</protein>
<keyword evidence="1" id="KW-1133">Transmembrane helix</keyword>
<name>A0A1G6UZD1_PEPNI</name>
<evidence type="ECO:0000256" key="1">
    <source>
        <dbReference type="SAM" id="Phobius"/>
    </source>
</evidence>
<dbReference type="RefSeq" id="WP_091791438.1">
    <property type="nucleotide sequence ID" value="NZ_FNAF01000003.1"/>
</dbReference>
<reference evidence="2 3" key="1">
    <citation type="submission" date="2016-10" db="EMBL/GenBank/DDBJ databases">
        <authorList>
            <person name="de Groot N.N."/>
        </authorList>
    </citation>
    <scope>NUCLEOTIDE SEQUENCE [LARGE SCALE GENOMIC DNA]</scope>
    <source>
        <strain evidence="2 3">DSM 20475</strain>
    </source>
</reference>
<sequence>MDTGIKGSFLRTVFEGGGSGLFIIWLLAYSTLLQGILTDFSGGTSFLLVVLLTAIQVMGSLLYLAGVRHQLTLLWLVTTALQTVYLAYLWIAVSQGIGQGLLCLYALLVNGLLFIPGLWFARRKDIF</sequence>
<proteinExistence type="predicted"/>
<keyword evidence="1" id="KW-0472">Membrane</keyword>
<dbReference type="EMBL" id="FNAF01000003">
    <property type="protein sequence ID" value="SDD46601.1"/>
    <property type="molecule type" value="Genomic_DNA"/>
</dbReference>
<dbReference type="AlphaFoldDB" id="A0A1G6UZD1"/>
<feature type="transmembrane region" description="Helical" evidence="1">
    <location>
        <begin position="71"/>
        <end position="91"/>
    </location>
</feature>